<feature type="region of interest" description="Disordered" evidence="1">
    <location>
        <begin position="251"/>
        <end position="279"/>
    </location>
</feature>
<feature type="region of interest" description="Disordered" evidence="1">
    <location>
        <begin position="346"/>
        <end position="391"/>
    </location>
</feature>
<dbReference type="EMBL" id="JBANRG010000048">
    <property type="protein sequence ID" value="KAK7445184.1"/>
    <property type="molecule type" value="Genomic_DNA"/>
</dbReference>
<dbReference type="EMBL" id="JBANRG010000016">
    <property type="protein sequence ID" value="KAK7459634.1"/>
    <property type="molecule type" value="Genomic_DNA"/>
</dbReference>
<feature type="region of interest" description="Disordered" evidence="1">
    <location>
        <begin position="152"/>
        <end position="228"/>
    </location>
</feature>
<feature type="region of interest" description="Disordered" evidence="1">
    <location>
        <begin position="421"/>
        <end position="463"/>
    </location>
</feature>
<dbReference type="Proteomes" id="UP001498398">
    <property type="component" value="Unassembled WGS sequence"/>
</dbReference>
<accession>A0ABR1JE95</accession>
<gene>
    <name evidence="3" type="ORF">VKT23_009615</name>
    <name evidence="2" type="ORF">VKT23_015052</name>
</gene>
<evidence type="ECO:0000313" key="2">
    <source>
        <dbReference type="EMBL" id="KAK7445184.1"/>
    </source>
</evidence>
<feature type="compositionally biased region" description="Polar residues" evidence="1">
    <location>
        <begin position="1"/>
        <end position="26"/>
    </location>
</feature>
<feature type="compositionally biased region" description="Low complexity" evidence="1">
    <location>
        <begin position="27"/>
        <end position="45"/>
    </location>
</feature>
<keyword evidence="4" id="KW-1185">Reference proteome</keyword>
<feature type="compositionally biased region" description="Low complexity" evidence="1">
    <location>
        <begin position="163"/>
        <end position="185"/>
    </location>
</feature>
<feature type="compositionally biased region" description="Polar residues" evidence="1">
    <location>
        <begin position="195"/>
        <end position="219"/>
    </location>
</feature>
<organism evidence="3 4">
    <name type="scientific">Marasmiellus scandens</name>
    <dbReference type="NCBI Taxonomy" id="2682957"/>
    <lineage>
        <taxon>Eukaryota</taxon>
        <taxon>Fungi</taxon>
        <taxon>Dikarya</taxon>
        <taxon>Basidiomycota</taxon>
        <taxon>Agaricomycotina</taxon>
        <taxon>Agaricomycetes</taxon>
        <taxon>Agaricomycetidae</taxon>
        <taxon>Agaricales</taxon>
        <taxon>Marasmiineae</taxon>
        <taxon>Omphalotaceae</taxon>
        <taxon>Marasmiellus</taxon>
    </lineage>
</organism>
<feature type="region of interest" description="Disordered" evidence="1">
    <location>
        <begin position="1"/>
        <end position="53"/>
    </location>
</feature>
<evidence type="ECO:0000313" key="4">
    <source>
        <dbReference type="Proteomes" id="UP001498398"/>
    </source>
</evidence>
<name>A0ABR1JE95_9AGAR</name>
<evidence type="ECO:0000313" key="3">
    <source>
        <dbReference type="EMBL" id="KAK7459634.1"/>
    </source>
</evidence>
<sequence>MPIQSTFQRLSNNDQEVLSRSLSPNGSAPSSPAVFSSFSAAQPASLNRPDNRSRTFWSADDECNIDPTHPAFSIERPRSPTSSLQGVYARSRPTSISSFWAEEQDPRSMPGHQLLAMANEFMRESDGQDLEHGDVSPPDYWTSFLCHGLGHRAPPMPLHGRSESGTSTNTTASTSSSATSTNPTTIPDDHDDEAQQYQTNGTSNHTHCRSRTNSGLQSLTSRRTTGTVTSVRTVTGVRMVRKPSMVLSMVADGEEEEDQRNQEANSKKGQGRESKERWSTASFKKTMAHLFSGRKANAGILERGTTPAVKKTKKDKKGKRVAEPIFVDATTGAVIPPVSPVEQGLRSRKSSIKIRFGSVSRRRGGSTSSTSAPVVKMPPSTPSIPPNAEAVRSKGRADLGIDIALANSVAYVSNAVVDSATANKDPVPNSRESNDIPPRPAAPTPRTQETRKERDRRVRRSSSWAGWAGRMEELNRSRVEDEGEEEDLDEATREARRVAKLVGKEWGYEDPGNSQTSVFVVEMGSYMFASLPYSNDLDCTNALQRLG</sequence>
<proteinExistence type="predicted"/>
<reference evidence="3 4" key="1">
    <citation type="submission" date="2024-01" db="EMBL/GenBank/DDBJ databases">
        <title>A draft genome for the cacao thread blight pathogen Marasmiellus scandens.</title>
        <authorList>
            <person name="Baruah I.K."/>
            <person name="Leung J."/>
            <person name="Bukari Y."/>
            <person name="Amoako-Attah I."/>
            <person name="Meinhardt L.W."/>
            <person name="Bailey B.A."/>
            <person name="Cohen S.P."/>
        </authorList>
    </citation>
    <scope>NUCLEOTIDE SEQUENCE [LARGE SCALE GENOMIC DNA]</scope>
    <source>
        <strain evidence="3 4">GH-19</strain>
    </source>
</reference>
<feature type="region of interest" description="Disordered" evidence="1">
    <location>
        <begin position="68"/>
        <end position="88"/>
    </location>
</feature>
<protein>
    <submittedName>
        <fullName evidence="3">Uncharacterized protein</fullName>
    </submittedName>
</protein>
<evidence type="ECO:0000256" key="1">
    <source>
        <dbReference type="SAM" id="MobiDB-lite"/>
    </source>
</evidence>
<comment type="caution">
    <text evidence="3">The sequence shown here is derived from an EMBL/GenBank/DDBJ whole genome shotgun (WGS) entry which is preliminary data.</text>
</comment>